<evidence type="ECO:0000313" key="1">
    <source>
        <dbReference type="EMBL" id="POG06312.1"/>
    </source>
</evidence>
<dbReference type="EMBL" id="MINH01000021">
    <property type="protein sequence ID" value="POG06312.1"/>
    <property type="molecule type" value="Genomic_DNA"/>
</dbReference>
<gene>
    <name evidence="1" type="ORF">BGP84_26105</name>
</gene>
<organism evidence="1 2">
    <name type="scientific">Pseudomonas putida</name>
    <name type="common">Arthrobacter siderocapsulatus</name>
    <dbReference type="NCBI Taxonomy" id="303"/>
    <lineage>
        <taxon>Bacteria</taxon>
        <taxon>Pseudomonadati</taxon>
        <taxon>Pseudomonadota</taxon>
        <taxon>Gammaproteobacteria</taxon>
        <taxon>Pseudomonadales</taxon>
        <taxon>Pseudomonadaceae</taxon>
        <taxon>Pseudomonas</taxon>
    </lineage>
</organism>
<accession>A0A2S3WY50</accession>
<dbReference type="Proteomes" id="UP000237230">
    <property type="component" value="Unassembled WGS sequence"/>
</dbReference>
<comment type="caution">
    <text evidence="1">The sequence shown here is derived from an EMBL/GenBank/DDBJ whole genome shotgun (WGS) entry which is preliminary data.</text>
</comment>
<name>A0A2S3WY50_PSEPU</name>
<evidence type="ECO:0008006" key="3">
    <source>
        <dbReference type="Google" id="ProtNLM"/>
    </source>
</evidence>
<dbReference type="AlphaFoldDB" id="A0A2S3WY50"/>
<reference evidence="1 2" key="1">
    <citation type="submission" date="2016-08" db="EMBL/GenBank/DDBJ databases">
        <authorList>
            <person name="Seilhamer J.J."/>
        </authorList>
    </citation>
    <scope>NUCLEOTIDE SEQUENCE [LARGE SCALE GENOMIC DNA]</scope>
    <source>
        <strain evidence="1 2">KH-21-114</strain>
    </source>
</reference>
<protein>
    <recommendedName>
        <fullName evidence="3">Imidazoleglycerol-phosphate synthase</fullName>
    </recommendedName>
</protein>
<dbReference type="OrthoDB" id="6751426at2"/>
<evidence type="ECO:0000313" key="2">
    <source>
        <dbReference type="Proteomes" id="UP000237230"/>
    </source>
</evidence>
<reference evidence="1 2" key="2">
    <citation type="submission" date="2018-03" db="EMBL/GenBank/DDBJ databases">
        <title>Draft genome of Pseudomonas putida strain KH-21-114.</title>
        <authorList>
            <person name="Yoshizawa S."/>
            <person name="Khan N.H."/>
            <person name="Nishimura M."/>
            <person name="Chiura H.X."/>
            <person name="Ogura Y."/>
            <person name="Hayashi T."/>
            <person name="Kogure K."/>
        </authorList>
    </citation>
    <scope>NUCLEOTIDE SEQUENCE [LARGE SCALE GENOMIC DNA]</scope>
    <source>
        <strain evidence="1 2">KH-21-114</strain>
    </source>
</reference>
<proteinExistence type="predicted"/>
<sequence length="956" mass="107375">MPINPIEHVLARMTGRNITRGWGAVAAIARKLMNDMLHEQYRQRLSDLRFLPLFNAVVDHEDHVRTRSKLRNIEFGAPLLSFTNASLSDSRAQLTFPIVAGEYLQRSPLAENLLTSFIIDESMGFTLVMAIELRLVTGEVDHRGRVTLDLREASSFSCNLAGAAEHVNERIAAAIEKEFADLPQHRGQFELGMLDFSGYTALTPTHFRILTQAAPGAKTLGADNYGDGAVLAFIQLQANDHEGELPEHDFPYLIPDDRNSDGSEKYSATMVVDKSMLKHVTDDRLDVLASLLFSTSHKFAEKERHEPHDLAVFGTIDAVPALYSIRSKSATMLAGEKQQFTLVDQQGAEVRATNWFARSRQSRLAIGDGKIDGNGLYQAVGLPDIGHHSLTILITAEIKKDSQMHRATTQLVVHFEHEQVSPQIGVFAARTPMVLSAALQADEINWSLLGEQHGQLDRAQGKRVTFIAEKPASRRQLSVQRVQAKGQQQRMSTLVMLNGLQSLAIEPARTTGLEAGQSVSLRERDPAFLAGAQRRWRLIGPGQLEGRNYTAPSGNERGTSVVVCEAVNNGVVLAAGYSLLAFGEPLLAEEGRWHELRYHKVTVPGGDANESYGELINHGLQPLHVAVEIEPLPVDGKYYRLSEDERASIGLYFEGSKQRLVALNDDNPSGGIEQDDLHRWGTRNVPNRFQPAYPVSIEAREENVTRRVLYLHCGDEADVDVTLYSGFRVDVGGTETSLKFDSQIVVRPKAAPVRDQSDYYLTPVRVEGGGDNPDPNRPIDPEMPDDPAFDFHLKTIDYWVFRLKDGSFETAEFIKRSSIYPVHQSMIRWESEHHNETMFSFTGSIFRDRFSKEEEKWMNLEVKIVFDERLQKLMGGRKELDTDVLLERFVEGAFVITNHRVPDFSYKAPGELDRDTLSEGFYVLLRDHQGNPHYLYFKHEAPLYSSPRNYIDYFIL</sequence>
<dbReference type="RefSeq" id="WP_103449691.1">
    <property type="nucleotide sequence ID" value="NZ_MINH01000021.1"/>
</dbReference>